<evidence type="ECO:0000313" key="9">
    <source>
        <dbReference type="Proteomes" id="UP000291187"/>
    </source>
</evidence>
<dbReference type="SUPFAM" id="SSF53448">
    <property type="entry name" value="Nucleotide-diphospho-sugar transferases"/>
    <property type="match status" value="1"/>
</dbReference>
<evidence type="ECO:0000256" key="1">
    <source>
        <dbReference type="ARBA" id="ARBA00004776"/>
    </source>
</evidence>
<dbReference type="InterPro" id="IPR029044">
    <property type="entry name" value="Nucleotide-diphossugar_trans"/>
</dbReference>
<protein>
    <submittedName>
        <fullName evidence="8">Glycosyl transferase family 2</fullName>
    </submittedName>
</protein>
<comment type="caution">
    <text evidence="8">The sequence shown here is derived from an EMBL/GenBank/DDBJ whole genome shotgun (WGS) entry which is preliminary data.</text>
</comment>
<dbReference type="PANTHER" id="PTHR43179:SF12">
    <property type="entry name" value="GALACTOFURANOSYLTRANSFERASE GLFT2"/>
    <property type="match status" value="1"/>
</dbReference>
<evidence type="ECO:0000259" key="7">
    <source>
        <dbReference type="Pfam" id="PF19320"/>
    </source>
</evidence>
<sequence>MPRTNAPKSTAPATRSHRVRHARGDAAQWQVINRVVYPVLDQDLTMPLYAIEWTRPHMSEGTLDPHKDFVSLDFAQMTKTEFRDLLEDTARTRPADDAHVVFRVDGRTSLTVASGRHVSLCTFFNAFPAGYWRRWTHVESVRFGARVRGRGTLMLFRSTGRGLFEPAATIDVDAPNRATHVHADLAMTGLMDGGFFWFDAKAGGDAELTVEDATWSVPVAARRGDDGTLSIAITTFNRAPYCLNQLKAIAADANVRGRLDTIYCTDQGTDLVRDQPDFAAVAKDLGDQLTYVRQRNMGGSGGFARGMYETVKAGKSDYTLLLDDDAISEPESIMRAVQFADYCSRPTIVGGGMFHLDNRTMLYTLGERYNRASYWTQPAAGLEYNHDFATQPLRDSPKLHRRADSDFNGWWMCLIPTVVMREIGLAQPLFIKFDDIDYGLRAEEHGYHTVCLPGVAVWHQAWHAKDPSRTWEGYYLYRNHWICSLLHCDKPSWHFLYGMLFDDAKAGVELVYSAMHLHHLALRDIMRGPDYIADTLATKLGDVRKAREGFPDSATTRDRDDFPAPKAEYIANVKPRPSMIDVRLQAMKTIAKAFVSRGNGMRDTQPDLLIPSRDASWPAYAGVNSAVVTSPDGDSVAWLRRDSTLYRQQTMRGLFLAKELLKRWERLAKEYQSSDMASFEAWGKVFESPENQLQ</sequence>
<comment type="similarity">
    <text evidence="2">Belongs to the glycosyltransferase 2 family.</text>
</comment>
<dbReference type="GO" id="GO:0016757">
    <property type="term" value="F:glycosyltransferase activity"/>
    <property type="evidence" value="ECO:0007669"/>
    <property type="project" value="UniProtKB-KW"/>
</dbReference>
<evidence type="ECO:0000313" key="8">
    <source>
        <dbReference type="EMBL" id="RYQ16771.1"/>
    </source>
</evidence>
<dbReference type="RefSeq" id="WP_129864750.1">
    <property type="nucleotide sequence ID" value="NZ_RYUM01000024.1"/>
</dbReference>
<organism evidence="8 9">
    <name type="scientific">Bifidobacterium pseudolongum subsp. globosum</name>
    <dbReference type="NCBI Taxonomy" id="1690"/>
    <lineage>
        <taxon>Bacteria</taxon>
        <taxon>Bacillati</taxon>
        <taxon>Actinomycetota</taxon>
        <taxon>Actinomycetes</taxon>
        <taxon>Bifidobacteriales</taxon>
        <taxon>Bifidobacteriaceae</taxon>
        <taxon>Bifidobacterium</taxon>
    </lineage>
</organism>
<dbReference type="PANTHER" id="PTHR43179">
    <property type="entry name" value="RHAMNOSYLTRANSFERASE WBBL"/>
    <property type="match status" value="1"/>
</dbReference>
<evidence type="ECO:0000259" key="6">
    <source>
        <dbReference type="Pfam" id="PF17994"/>
    </source>
</evidence>
<name>A0A4Q5A492_9BIFI</name>
<gene>
    <name evidence="8" type="ORF">PG2071B_1622</name>
</gene>
<dbReference type="Gene3D" id="3.90.550.60">
    <property type="match status" value="1"/>
</dbReference>
<keyword evidence="3" id="KW-0328">Glycosyltransferase</keyword>
<evidence type="ECO:0000256" key="4">
    <source>
        <dbReference type="ARBA" id="ARBA00022679"/>
    </source>
</evidence>
<dbReference type="AlphaFoldDB" id="A0A4Q5A492"/>
<feature type="domain" description="Galactofuranosyltransferase-2 C-terminal" evidence="7">
    <location>
        <begin position="505"/>
        <end position="687"/>
    </location>
</feature>
<dbReference type="InterPro" id="IPR045699">
    <property type="entry name" value="GlfT2_C"/>
</dbReference>
<comment type="pathway">
    <text evidence="1">Cell wall biogenesis; cell wall polysaccharide biosynthesis.</text>
</comment>
<dbReference type="InterPro" id="IPR040492">
    <property type="entry name" value="GlfT2_N"/>
</dbReference>
<dbReference type="Pfam" id="PF13641">
    <property type="entry name" value="Glyco_tranf_2_3"/>
    <property type="match status" value="1"/>
</dbReference>
<accession>A0A4Q5A492</accession>
<feature type="region of interest" description="Disordered" evidence="5">
    <location>
        <begin position="1"/>
        <end position="22"/>
    </location>
</feature>
<proteinExistence type="inferred from homology"/>
<dbReference type="Proteomes" id="UP000291187">
    <property type="component" value="Unassembled WGS sequence"/>
</dbReference>
<keyword evidence="4 8" id="KW-0808">Transferase</keyword>
<evidence type="ECO:0000256" key="5">
    <source>
        <dbReference type="SAM" id="MobiDB-lite"/>
    </source>
</evidence>
<feature type="domain" description="Galactofuranosyltransferase GlfT2 N-terminal" evidence="6">
    <location>
        <begin position="102"/>
        <end position="217"/>
    </location>
</feature>
<feature type="compositionally biased region" description="Polar residues" evidence="5">
    <location>
        <begin position="1"/>
        <end position="13"/>
    </location>
</feature>
<dbReference type="EMBL" id="RYUM01000024">
    <property type="protein sequence ID" value="RYQ16771.1"/>
    <property type="molecule type" value="Genomic_DNA"/>
</dbReference>
<dbReference type="Pfam" id="PF17994">
    <property type="entry name" value="Glft2_N"/>
    <property type="match status" value="1"/>
</dbReference>
<evidence type="ECO:0000256" key="2">
    <source>
        <dbReference type="ARBA" id="ARBA00006739"/>
    </source>
</evidence>
<dbReference type="Pfam" id="PF19320">
    <property type="entry name" value="GlfT2_domain3"/>
    <property type="match status" value="1"/>
</dbReference>
<reference evidence="8 9" key="1">
    <citation type="submission" date="2018-12" db="EMBL/GenBank/DDBJ databases">
        <title>Unveiling genomic diversity among members of the Bifidobacterium pseudolongum species, a widely distributed gut commensal of the animal kingdom.</title>
        <authorList>
            <person name="Lugli G.A."/>
            <person name="Duranti S."/>
            <person name="Albert K."/>
            <person name="Mancabelli L."/>
            <person name="Napoli S."/>
            <person name="Viappiani A."/>
            <person name="Anzalone R."/>
            <person name="Longhi G."/>
            <person name="Milani C."/>
            <person name="Turroni F."/>
            <person name="Alessandri G."/>
            <person name="Sela D.A."/>
            <person name="Van Sinderen D."/>
            <person name="Ventura M."/>
        </authorList>
    </citation>
    <scope>NUCLEOTIDE SEQUENCE [LARGE SCALE GENOMIC DNA]</scope>
    <source>
        <strain evidence="8 9">2071B</strain>
    </source>
</reference>
<evidence type="ECO:0000256" key="3">
    <source>
        <dbReference type="ARBA" id="ARBA00022676"/>
    </source>
</evidence>